<evidence type="ECO:0000313" key="3">
    <source>
        <dbReference type="Proteomes" id="UP000662637"/>
    </source>
</evidence>
<proteinExistence type="predicted"/>
<dbReference type="Proteomes" id="UP000662637">
    <property type="component" value="Unassembled WGS sequence"/>
</dbReference>
<organism evidence="2 3">
    <name type="scientific">Marmota monax</name>
    <name type="common">Woodchuck</name>
    <dbReference type="NCBI Taxonomy" id="9995"/>
    <lineage>
        <taxon>Eukaryota</taxon>
        <taxon>Metazoa</taxon>
        <taxon>Chordata</taxon>
        <taxon>Craniata</taxon>
        <taxon>Vertebrata</taxon>
        <taxon>Euteleostomi</taxon>
        <taxon>Mammalia</taxon>
        <taxon>Eutheria</taxon>
        <taxon>Euarchontoglires</taxon>
        <taxon>Glires</taxon>
        <taxon>Rodentia</taxon>
        <taxon>Sciuromorpha</taxon>
        <taxon>Sciuridae</taxon>
        <taxon>Xerinae</taxon>
        <taxon>Marmotini</taxon>
        <taxon>Marmota</taxon>
    </lineage>
</organism>
<name>A0A834Q2Y3_MARMO</name>
<accession>A0A834Q2Y3</accession>
<reference evidence="2" key="1">
    <citation type="submission" date="2020-08" db="EMBL/GenBank/DDBJ databases">
        <authorList>
            <person name="Shumante A."/>
            <person name="Zimin A.V."/>
            <person name="Puiu D."/>
            <person name="Salzberg S.L."/>
        </authorList>
    </citation>
    <scope>NUCLEOTIDE SEQUENCE</scope>
    <source>
        <strain evidence="2">WC2-LM</strain>
        <tissue evidence="2">Liver</tissue>
    </source>
</reference>
<feature type="compositionally biased region" description="Basic and acidic residues" evidence="1">
    <location>
        <begin position="61"/>
        <end position="84"/>
    </location>
</feature>
<dbReference type="EMBL" id="WJEC01006670">
    <property type="protein sequence ID" value="KAF7471864.1"/>
    <property type="molecule type" value="Genomic_DNA"/>
</dbReference>
<protein>
    <submittedName>
        <fullName evidence="2">Uncharacterized protein</fullName>
    </submittedName>
</protein>
<feature type="region of interest" description="Disordered" evidence="1">
    <location>
        <begin position="1"/>
        <end position="101"/>
    </location>
</feature>
<evidence type="ECO:0000313" key="2">
    <source>
        <dbReference type="EMBL" id="KAF7471864.1"/>
    </source>
</evidence>
<gene>
    <name evidence="2" type="ORF">GHT09_017130</name>
</gene>
<sequence>MRRTHFPFPPNPQGFEPASAQAQTGPEAALRVQIRPGPATPAGWVGKDPDASPSVLAVDPGRVEKRSGGVRERIPREKPEEPRKEKRLRLGAPAGGSVAGA</sequence>
<evidence type="ECO:0000256" key="1">
    <source>
        <dbReference type="SAM" id="MobiDB-lite"/>
    </source>
</evidence>
<comment type="caution">
    <text evidence="2">The sequence shown here is derived from an EMBL/GenBank/DDBJ whole genome shotgun (WGS) entry which is preliminary data.</text>
</comment>
<dbReference type="AlphaFoldDB" id="A0A834Q2Y3"/>